<dbReference type="Proteomes" id="UP001163321">
    <property type="component" value="Chromosome 8"/>
</dbReference>
<sequence length="79" mass="8360">MTEEELRSLLLDLGHAVLKLISGIGSIISAEKISTNEAGTALLPCFLTSSCNYAAEILILLSALIANDSLLDGLPQEFI</sequence>
<evidence type="ECO:0000313" key="2">
    <source>
        <dbReference type="Proteomes" id="UP001163321"/>
    </source>
</evidence>
<evidence type="ECO:0000313" key="1">
    <source>
        <dbReference type="EMBL" id="KAI9907557.1"/>
    </source>
</evidence>
<accession>A0ACC0VMX3</accession>
<name>A0ACC0VMX3_9STRA</name>
<protein>
    <submittedName>
        <fullName evidence="1">Uncharacterized protein</fullName>
    </submittedName>
</protein>
<proteinExistence type="predicted"/>
<organism evidence="1 2">
    <name type="scientific">Peronosclerospora sorghi</name>
    <dbReference type="NCBI Taxonomy" id="230839"/>
    <lineage>
        <taxon>Eukaryota</taxon>
        <taxon>Sar</taxon>
        <taxon>Stramenopiles</taxon>
        <taxon>Oomycota</taxon>
        <taxon>Peronosporomycetes</taxon>
        <taxon>Peronosporales</taxon>
        <taxon>Peronosporaceae</taxon>
        <taxon>Peronosclerospora</taxon>
    </lineage>
</organism>
<keyword evidence="2" id="KW-1185">Reference proteome</keyword>
<dbReference type="EMBL" id="CM047587">
    <property type="protein sequence ID" value="KAI9907557.1"/>
    <property type="molecule type" value="Genomic_DNA"/>
</dbReference>
<gene>
    <name evidence="1" type="ORF">PsorP6_004189</name>
</gene>
<reference evidence="1 2" key="1">
    <citation type="journal article" date="2022" name="bioRxiv">
        <title>The genome of the oomycete Peronosclerospora sorghi, a cosmopolitan pathogen of maize and sorghum, is inflated with dispersed pseudogenes.</title>
        <authorList>
            <person name="Fletcher K."/>
            <person name="Martin F."/>
            <person name="Isakeit T."/>
            <person name="Cavanaugh K."/>
            <person name="Magill C."/>
            <person name="Michelmore R."/>
        </authorList>
    </citation>
    <scope>NUCLEOTIDE SEQUENCE [LARGE SCALE GENOMIC DNA]</scope>
    <source>
        <strain evidence="1">P6</strain>
    </source>
</reference>
<comment type="caution">
    <text evidence="1">The sequence shown here is derived from an EMBL/GenBank/DDBJ whole genome shotgun (WGS) entry which is preliminary data.</text>
</comment>